<accession>X0YUA3</accession>
<protein>
    <submittedName>
        <fullName evidence="1">Uncharacterized protein</fullName>
    </submittedName>
</protein>
<evidence type="ECO:0000313" key="1">
    <source>
        <dbReference type="EMBL" id="GAG59830.1"/>
    </source>
</evidence>
<dbReference type="EMBL" id="BART01003676">
    <property type="protein sequence ID" value="GAG59830.1"/>
    <property type="molecule type" value="Genomic_DNA"/>
</dbReference>
<sequence length="114" mass="13234">MNPKACKKGQMLIKDKCITQKRTIYTKLPDIRGRHPSERLMNFYRDIGWDGKQEIEPMKVIINEDDWLKVVKKMESAGMTKDERIGTGWLFANRGPSGSKKVKRGRVKLLKGWV</sequence>
<name>X0YUA3_9ZZZZ</name>
<organism evidence="1">
    <name type="scientific">marine sediment metagenome</name>
    <dbReference type="NCBI Taxonomy" id="412755"/>
    <lineage>
        <taxon>unclassified sequences</taxon>
        <taxon>metagenomes</taxon>
        <taxon>ecological metagenomes</taxon>
    </lineage>
</organism>
<dbReference type="AlphaFoldDB" id="X0YUA3"/>
<reference evidence="1" key="1">
    <citation type="journal article" date="2014" name="Front. Microbiol.">
        <title>High frequency of phylogenetically diverse reductive dehalogenase-homologous genes in deep subseafloor sedimentary metagenomes.</title>
        <authorList>
            <person name="Kawai M."/>
            <person name="Futagami T."/>
            <person name="Toyoda A."/>
            <person name="Takaki Y."/>
            <person name="Nishi S."/>
            <person name="Hori S."/>
            <person name="Arai W."/>
            <person name="Tsubouchi T."/>
            <person name="Morono Y."/>
            <person name="Uchiyama I."/>
            <person name="Ito T."/>
            <person name="Fujiyama A."/>
            <person name="Inagaki F."/>
            <person name="Takami H."/>
        </authorList>
    </citation>
    <scope>NUCLEOTIDE SEQUENCE</scope>
    <source>
        <strain evidence="1">Expedition CK06-06</strain>
    </source>
</reference>
<comment type="caution">
    <text evidence="1">The sequence shown here is derived from an EMBL/GenBank/DDBJ whole genome shotgun (WGS) entry which is preliminary data.</text>
</comment>
<proteinExistence type="predicted"/>
<gene>
    <name evidence="1" type="ORF">S01H4_09895</name>
</gene>